<sequence>MVDFHLLLSRLWEKLVLTGPVTLCVGLQLLTTFRSFRQSEGDLLLRILRLATYELPFFMNLVFWTCTALAATLSSSSYTDRGNFHRSSVASFSLGLFVFVDSTRFIFEHLEGSIFQKRRLARPVQPANDPHAVYIHLACIAVCLVYIFTSFWKKWGVLSSDVTFVNFFTALIVIYVNRISLELACTAQQANSVEFFAGCELATKRVLLHGMISAILGFAVMWFNMLPILMVVPSKRTTRLEIAIKRVAALPGCRRIISALLWRNLEGHWEAAVSMAVCDELSQHLVASLARGCMKSCADDVTSMAVLERENAVPVRESRQTCERSFGTEHFLDIEQAKSIPTASTCLMHNHAE</sequence>
<reference evidence="2 3" key="1">
    <citation type="journal article" date="2004" name="Nature">
        <title>Genome sequence of the ultrasmall unicellular red alga Cyanidioschyzon merolae 10D.</title>
        <authorList>
            <person name="Matsuzaki M."/>
            <person name="Misumi O."/>
            <person name="Shin-i T."/>
            <person name="Maruyama S."/>
            <person name="Takahara M."/>
            <person name="Miyagishima S."/>
            <person name="Mori T."/>
            <person name="Nishida K."/>
            <person name="Yagisawa F."/>
            <person name="Nishida K."/>
            <person name="Yoshida Y."/>
            <person name="Nishimura Y."/>
            <person name="Nakao S."/>
            <person name="Kobayashi T."/>
            <person name="Momoyama Y."/>
            <person name="Higashiyama T."/>
            <person name="Minoda A."/>
            <person name="Sano M."/>
            <person name="Nomoto H."/>
            <person name="Oishi K."/>
            <person name="Hayashi H."/>
            <person name="Ohta F."/>
            <person name="Nishizaka S."/>
            <person name="Haga S."/>
            <person name="Miura S."/>
            <person name="Morishita T."/>
            <person name="Kabeya Y."/>
            <person name="Terasawa K."/>
            <person name="Suzuki Y."/>
            <person name="Ishii Y."/>
            <person name="Asakawa S."/>
            <person name="Takano H."/>
            <person name="Ohta N."/>
            <person name="Kuroiwa H."/>
            <person name="Tanaka K."/>
            <person name="Shimizu N."/>
            <person name="Sugano S."/>
            <person name="Sato N."/>
            <person name="Nozaki H."/>
            <person name="Ogasawara N."/>
            <person name="Kohara Y."/>
            <person name="Kuroiwa T."/>
        </authorList>
    </citation>
    <scope>NUCLEOTIDE SEQUENCE [LARGE SCALE GENOMIC DNA]</scope>
    <source>
        <strain evidence="2 3">10D</strain>
    </source>
</reference>
<keyword evidence="3" id="KW-1185">Reference proteome</keyword>
<dbReference type="GeneID" id="16992755"/>
<organism evidence="2 3">
    <name type="scientific">Cyanidioschyzon merolae (strain NIES-3377 / 10D)</name>
    <name type="common">Unicellular red alga</name>
    <dbReference type="NCBI Taxonomy" id="280699"/>
    <lineage>
        <taxon>Eukaryota</taxon>
        <taxon>Rhodophyta</taxon>
        <taxon>Bangiophyceae</taxon>
        <taxon>Cyanidiales</taxon>
        <taxon>Cyanidiaceae</taxon>
        <taxon>Cyanidioschyzon</taxon>
    </lineage>
</organism>
<evidence type="ECO:0000313" key="2">
    <source>
        <dbReference type="EMBL" id="BAM79285.1"/>
    </source>
</evidence>
<reference evidence="2 3" key="2">
    <citation type="journal article" date="2007" name="BMC Biol.">
        <title>A 100%-complete sequence reveals unusually simple genomic features in the hot-spring red alga Cyanidioschyzon merolae.</title>
        <authorList>
            <person name="Nozaki H."/>
            <person name="Takano H."/>
            <person name="Misumi O."/>
            <person name="Terasawa K."/>
            <person name="Matsuzaki M."/>
            <person name="Maruyama S."/>
            <person name="Nishida K."/>
            <person name="Yagisawa F."/>
            <person name="Yoshida Y."/>
            <person name="Fujiwara T."/>
            <person name="Takio S."/>
            <person name="Tamura K."/>
            <person name="Chung S.J."/>
            <person name="Nakamura S."/>
            <person name="Kuroiwa H."/>
            <person name="Tanaka K."/>
            <person name="Sato N."/>
            <person name="Kuroiwa T."/>
        </authorList>
    </citation>
    <scope>NUCLEOTIDE SEQUENCE [LARGE SCALE GENOMIC DNA]</scope>
    <source>
        <strain evidence="2 3">10D</strain>
    </source>
</reference>
<keyword evidence="1" id="KW-0472">Membrane</keyword>
<feature type="transmembrane region" description="Helical" evidence="1">
    <location>
        <begin position="131"/>
        <end position="152"/>
    </location>
</feature>
<feature type="transmembrane region" description="Helical" evidence="1">
    <location>
        <begin position="206"/>
        <end position="232"/>
    </location>
</feature>
<feature type="transmembrane region" description="Helical" evidence="1">
    <location>
        <begin position="164"/>
        <end position="185"/>
    </location>
</feature>
<feature type="transmembrane region" description="Helical" evidence="1">
    <location>
        <begin position="90"/>
        <end position="110"/>
    </location>
</feature>
<dbReference type="RefSeq" id="XP_005535571.1">
    <property type="nucleotide sequence ID" value="XM_005535514.1"/>
</dbReference>
<keyword evidence="1" id="KW-1133">Transmembrane helix</keyword>
<feature type="transmembrane region" description="Helical" evidence="1">
    <location>
        <begin position="57"/>
        <end position="78"/>
    </location>
</feature>
<accession>M1V4E0</accession>
<dbReference type="EMBL" id="AP006487">
    <property type="protein sequence ID" value="BAM79285.1"/>
    <property type="molecule type" value="Genomic_DNA"/>
</dbReference>
<name>M1V4E0_CYAM1</name>
<dbReference type="HOGENOM" id="CLU_786106_0_0_1"/>
<gene>
    <name evidence="2" type="ORF">CYME_CME056C</name>
</gene>
<protein>
    <submittedName>
        <fullName evidence="2">Uncharacterized protein</fullName>
    </submittedName>
</protein>
<dbReference type="Proteomes" id="UP000007014">
    <property type="component" value="Chromosome 5"/>
</dbReference>
<feature type="transmembrane region" description="Helical" evidence="1">
    <location>
        <begin position="15"/>
        <end position="36"/>
    </location>
</feature>
<dbReference type="Gramene" id="CME056CT">
    <property type="protein sequence ID" value="CME056CT"/>
    <property type="gene ID" value="CME056C"/>
</dbReference>
<proteinExistence type="predicted"/>
<dbReference type="AlphaFoldDB" id="M1V4E0"/>
<evidence type="ECO:0000256" key="1">
    <source>
        <dbReference type="SAM" id="Phobius"/>
    </source>
</evidence>
<evidence type="ECO:0000313" key="3">
    <source>
        <dbReference type="Proteomes" id="UP000007014"/>
    </source>
</evidence>
<dbReference type="KEGG" id="cme:CYME_CME056C"/>
<keyword evidence="1" id="KW-0812">Transmembrane</keyword>